<accession>A0ABW8SSP5</accession>
<name>A0ABW8SSP5_9CLOT</name>
<keyword evidence="2" id="KW-1185">Reference proteome</keyword>
<dbReference type="Proteomes" id="UP001623660">
    <property type="component" value="Unassembled WGS sequence"/>
</dbReference>
<dbReference type="RefSeq" id="WP_406794312.1">
    <property type="nucleotide sequence ID" value="NZ_JBJHZX010000050.1"/>
</dbReference>
<evidence type="ECO:0000313" key="2">
    <source>
        <dbReference type="Proteomes" id="UP001623660"/>
    </source>
</evidence>
<comment type="caution">
    <text evidence="1">The sequence shown here is derived from an EMBL/GenBank/DDBJ whole genome shotgun (WGS) entry which is preliminary data.</text>
</comment>
<dbReference type="EMBL" id="JBJHZX010000050">
    <property type="protein sequence ID" value="MFL0198203.1"/>
    <property type="molecule type" value="Genomic_DNA"/>
</dbReference>
<protein>
    <submittedName>
        <fullName evidence="1">Uncharacterized protein</fullName>
    </submittedName>
</protein>
<proteinExistence type="predicted"/>
<gene>
    <name evidence="1" type="ORF">ACJDU8_21950</name>
</gene>
<organism evidence="1 2">
    <name type="scientific">Candidatus Clostridium eludens</name>
    <dbReference type="NCBI Taxonomy" id="3381663"/>
    <lineage>
        <taxon>Bacteria</taxon>
        <taxon>Bacillati</taxon>
        <taxon>Bacillota</taxon>
        <taxon>Clostridia</taxon>
        <taxon>Eubacteriales</taxon>
        <taxon>Clostridiaceae</taxon>
        <taxon>Clostridium</taxon>
    </lineage>
</organism>
<sequence length="46" mass="5646">MLFYDFEVFKYDWLRIIMDTDTHKANVIVNNPEELKAFYENNKCNI</sequence>
<reference evidence="1 2" key="1">
    <citation type="submission" date="2024-11" db="EMBL/GenBank/DDBJ databases">
        <authorList>
            <person name="Heng Y.C."/>
            <person name="Lim A.C.H."/>
            <person name="Lee J.K.Y."/>
            <person name="Kittelmann S."/>
        </authorList>
    </citation>
    <scope>NUCLEOTIDE SEQUENCE [LARGE SCALE GENOMIC DNA]</scope>
    <source>
        <strain evidence="1 2">WILCCON 0269</strain>
    </source>
</reference>
<evidence type="ECO:0000313" key="1">
    <source>
        <dbReference type="EMBL" id="MFL0198203.1"/>
    </source>
</evidence>